<organism evidence="2 3">
    <name type="scientific">Pirellulimonas nuda</name>
    <dbReference type="NCBI Taxonomy" id="2528009"/>
    <lineage>
        <taxon>Bacteria</taxon>
        <taxon>Pseudomonadati</taxon>
        <taxon>Planctomycetota</taxon>
        <taxon>Planctomycetia</taxon>
        <taxon>Pirellulales</taxon>
        <taxon>Lacipirellulaceae</taxon>
        <taxon>Pirellulimonas</taxon>
    </lineage>
</organism>
<protein>
    <recommendedName>
        <fullName evidence="4">PEP-CTERM protein-sorting domain-containing protein</fullName>
    </recommendedName>
</protein>
<keyword evidence="1" id="KW-0732">Signal</keyword>
<accession>A0A518D989</accession>
<dbReference type="Gene3D" id="2.60.120.260">
    <property type="entry name" value="Galactose-binding domain-like"/>
    <property type="match status" value="1"/>
</dbReference>
<dbReference type="AlphaFoldDB" id="A0A518D989"/>
<dbReference type="RefSeq" id="WP_145282517.1">
    <property type="nucleotide sequence ID" value="NZ_CP036291.1"/>
</dbReference>
<sequence precursor="true">MPRYVGLVFGVLVAVCAVAKCSALPIAIANPSFESGVNADVADWTDGESGAQSGHNVTEANPLATSGDNVANLRGYHSATANSGIFQVLGDTILAGAYTISFDAESSNASSTDVFAGLFNTVPGDYLGGAVISLPAADASLKSYSVSVVVPNGSPAIGNPLGLQFINAGTSSDDDAMDPLNGDFAGNGAAGNRLLLDNVAIDYAPSVPEPACVLLLIASAGAAYVGRRLV</sequence>
<dbReference type="Proteomes" id="UP000317429">
    <property type="component" value="Chromosome"/>
</dbReference>
<evidence type="ECO:0008006" key="4">
    <source>
        <dbReference type="Google" id="ProtNLM"/>
    </source>
</evidence>
<evidence type="ECO:0000256" key="1">
    <source>
        <dbReference type="SAM" id="SignalP"/>
    </source>
</evidence>
<gene>
    <name evidence="2" type="ORF">Pla175_14020</name>
</gene>
<name>A0A518D989_9BACT</name>
<keyword evidence="3" id="KW-1185">Reference proteome</keyword>
<evidence type="ECO:0000313" key="3">
    <source>
        <dbReference type="Proteomes" id="UP000317429"/>
    </source>
</evidence>
<feature type="chain" id="PRO_5021707479" description="PEP-CTERM protein-sorting domain-containing protein" evidence="1">
    <location>
        <begin position="20"/>
        <end position="230"/>
    </location>
</feature>
<reference evidence="2 3" key="1">
    <citation type="submission" date="2019-02" db="EMBL/GenBank/DDBJ databases">
        <title>Deep-cultivation of Planctomycetes and their phenomic and genomic characterization uncovers novel biology.</title>
        <authorList>
            <person name="Wiegand S."/>
            <person name="Jogler M."/>
            <person name="Boedeker C."/>
            <person name="Pinto D."/>
            <person name="Vollmers J."/>
            <person name="Rivas-Marin E."/>
            <person name="Kohn T."/>
            <person name="Peeters S.H."/>
            <person name="Heuer A."/>
            <person name="Rast P."/>
            <person name="Oberbeckmann S."/>
            <person name="Bunk B."/>
            <person name="Jeske O."/>
            <person name="Meyerdierks A."/>
            <person name="Storesund J.E."/>
            <person name="Kallscheuer N."/>
            <person name="Luecker S."/>
            <person name="Lage O.M."/>
            <person name="Pohl T."/>
            <person name="Merkel B.J."/>
            <person name="Hornburger P."/>
            <person name="Mueller R.-W."/>
            <person name="Bruemmer F."/>
            <person name="Labrenz M."/>
            <person name="Spormann A.M."/>
            <person name="Op den Camp H."/>
            <person name="Overmann J."/>
            <person name="Amann R."/>
            <person name="Jetten M.S.M."/>
            <person name="Mascher T."/>
            <person name="Medema M.H."/>
            <person name="Devos D.P."/>
            <person name="Kaster A.-K."/>
            <person name="Ovreas L."/>
            <person name="Rohde M."/>
            <person name="Galperin M.Y."/>
            <person name="Jogler C."/>
        </authorList>
    </citation>
    <scope>NUCLEOTIDE SEQUENCE [LARGE SCALE GENOMIC DNA]</scope>
    <source>
        <strain evidence="2 3">Pla175</strain>
    </source>
</reference>
<dbReference type="KEGG" id="pnd:Pla175_14020"/>
<evidence type="ECO:0000313" key="2">
    <source>
        <dbReference type="EMBL" id="QDU88032.1"/>
    </source>
</evidence>
<proteinExistence type="predicted"/>
<feature type="signal peptide" evidence="1">
    <location>
        <begin position="1"/>
        <end position="19"/>
    </location>
</feature>
<dbReference type="EMBL" id="CP036291">
    <property type="protein sequence ID" value="QDU88032.1"/>
    <property type="molecule type" value="Genomic_DNA"/>
</dbReference>